<dbReference type="Pfam" id="PF00111">
    <property type="entry name" value="Fer2"/>
    <property type="match status" value="1"/>
</dbReference>
<dbReference type="GO" id="GO:0046872">
    <property type="term" value="F:metal ion binding"/>
    <property type="evidence" value="ECO:0007669"/>
    <property type="project" value="UniProtKB-KW"/>
</dbReference>
<dbReference type="InterPro" id="IPR036010">
    <property type="entry name" value="2Fe-2S_ferredoxin-like_sf"/>
</dbReference>
<dbReference type="AlphaFoldDB" id="A0A1H5RKB6"/>
<dbReference type="InterPro" id="IPR036884">
    <property type="entry name" value="2Fe-2S-bd_dom_sf"/>
</dbReference>
<dbReference type="RefSeq" id="WP_086683763.1">
    <property type="nucleotide sequence ID" value="NZ_FNUJ01000017.1"/>
</dbReference>
<evidence type="ECO:0000256" key="4">
    <source>
        <dbReference type="ARBA" id="ARBA00023004"/>
    </source>
</evidence>
<evidence type="ECO:0000313" key="7">
    <source>
        <dbReference type="EMBL" id="SEF37951.1"/>
    </source>
</evidence>
<dbReference type="PROSITE" id="PS51085">
    <property type="entry name" value="2FE2S_FER_2"/>
    <property type="match status" value="1"/>
</dbReference>
<dbReference type="Gene3D" id="1.10.150.120">
    <property type="entry name" value="[2Fe-2S]-binding domain"/>
    <property type="match status" value="1"/>
</dbReference>
<evidence type="ECO:0000256" key="1">
    <source>
        <dbReference type="ARBA" id="ARBA00022714"/>
    </source>
</evidence>
<dbReference type="Pfam" id="PF01799">
    <property type="entry name" value="Fer2_2"/>
    <property type="match status" value="1"/>
</dbReference>
<evidence type="ECO:0000256" key="5">
    <source>
        <dbReference type="ARBA" id="ARBA00023014"/>
    </source>
</evidence>
<reference evidence="8" key="1">
    <citation type="submission" date="2016-10" db="EMBL/GenBank/DDBJ databases">
        <authorList>
            <person name="Varghese N."/>
            <person name="Submissions S."/>
        </authorList>
    </citation>
    <scope>NUCLEOTIDE SEQUENCE [LARGE SCALE GENOMIC DNA]</scope>
    <source>
        <strain evidence="8">DSM 44654</strain>
    </source>
</reference>
<dbReference type="PANTHER" id="PTHR44379:SF5">
    <property type="entry name" value="OXIDOREDUCTASE WITH IRON-SULFUR SUBUNIT"/>
    <property type="match status" value="1"/>
</dbReference>
<dbReference type="PROSITE" id="PS00197">
    <property type="entry name" value="2FE2S_FER_1"/>
    <property type="match status" value="1"/>
</dbReference>
<gene>
    <name evidence="7" type="ORF">SAMN05421837_11717</name>
</gene>
<evidence type="ECO:0000256" key="2">
    <source>
        <dbReference type="ARBA" id="ARBA00022723"/>
    </source>
</evidence>
<protein>
    <submittedName>
        <fullName evidence="7">Carbon-monoxide dehydrogenase small subunit/isoquinoline 1-oxidoreductase, alpha subunit</fullName>
    </submittedName>
</protein>
<dbReference type="SUPFAM" id="SSF54292">
    <property type="entry name" value="2Fe-2S ferredoxin-like"/>
    <property type="match status" value="1"/>
</dbReference>
<evidence type="ECO:0000313" key="8">
    <source>
        <dbReference type="Proteomes" id="UP000198878"/>
    </source>
</evidence>
<evidence type="ECO:0000259" key="6">
    <source>
        <dbReference type="PROSITE" id="PS51085"/>
    </source>
</evidence>
<dbReference type="GO" id="GO:0016491">
    <property type="term" value="F:oxidoreductase activity"/>
    <property type="evidence" value="ECO:0007669"/>
    <property type="project" value="UniProtKB-KW"/>
</dbReference>
<dbReference type="InterPro" id="IPR002888">
    <property type="entry name" value="2Fe-2S-bd"/>
</dbReference>
<dbReference type="GO" id="GO:0051537">
    <property type="term" value="F:2 iron, 2 sulfur cluster binding"/>
    <property type="evidence" value="ECO:0007669"/>
    <property type="project" value="UniProtKB-KW"/>
</dbReference>
<keyword evidence="4" id="KW-0408">Iron</keyword>
<organism evidence="7 8">
    <name type="scientific">Amycolatopsis pretoriensis</name>
    <dbReference type="NCBI Taxonomy" id="218821"/>
    <lineage>
        <taxon>Bacteria</taxon>
        <taxon>Bacillati</taxon>
        <taxon>Actinomycetota</taxon>
        <taxon>Actinomycetes</taxon>
        <taxon>Pseudonocardiales</taxon>
        <taxon>Pseudonocardiaceae</taxon>
        <taxon>Amycolatopsis</taxon>
    </lineage>
</organism>
<dbReference type="CDD" id="cd00207">
    <property type="entry name" value="fer2"/>
    <property type="match status" value="1"/>
</dbReference>
<dbReference type="InterPro" id="IPR012675">
    <property type="entry name" value="Beta-grasp_dom_sf"/>
</dbReference>
<keyword evidence="3" id="KW-0560">Oxidoreductase</keyword>
<dbReference type="InterPro" id="IPR006058">
    <property type="entry name" value="2Fe2S_fd_BS"/>
</dbReference>
<dbReference type="InterPro" id="IPR051452">
    <property type="entry name" value="Diverse_Oxidoreductases"/>
</dbReference>
<dbReference type="Gene3D" id="3.10.20.30">
    <property type="match status" value="1"/>
</dbReference>
<dbReference type="PANTHER" id="PTHR44379">
    <property type="entry name" value="OXIDOREDUCTASE WITH IRON-SULFUR SUBUNIT"/>
    <property type="match status" value="1"/>
</dbReference>
<dbReference type="Proteomes" id="UP000198878">
    <property type="component" value="Unassembled WGS sequence"/>
</dbReference>
<keyword evidence="2" id="KW-0479">Metal-binding</keyword>
<keyword evidence="8" id="KW-1185">Reference proteome</keyword>
<feature type="domain" description="2Fe-2S ferredoxin-type" evidence="6">
    <location>
        <begin position="2"/>
        <end position="78"/>
    </location>
</feature>
<dbReference type="EMBL" id="FNUJ01000017">
    <property type="protein sequence ID" value="SEF37951.1"/>
    <property type="molecule type" value="Genomic_DNA"/>
</dbReference>
<proteinExistence type="predicted"/>
<sequence>MREIQLTVNGRRRRLAVADDELLLDVLRREFGVTSAREGCGVGACGACTVLVSGRSVSSCLTRAARYDDARITTADGLPEGDEVVAEFVAARAMQCGYCIPGFVLMAHELLEENPRPTDDDVTEHLEGNICRCGTYGEIRTAIKAAAARREAREGRKSA</sequence>
<dbReference type="SUPFAM" id="SSF47741">
    <property type="entry name" value="CO dehydrogenase ISP C-domain like"/>
    <property type="match status" value="1"/>
</dbReference>
<keyword evidence="5" id="KW-0411">Iron-sulfur</keyword>
<dbReference type="OrthoDB" id="4214209at2"/>
<name>A0A1H5RKB6_9PSEU</name>
<dbReference type="InterPro" id="IPR001041">
    <property type="entry name" value="2Fe-2S_ferredoxin-type"/>
</dbReference>
<dbReference type="STRING" id="218821.SAMN05421837_11717"/>
<accession>A0A1H5RKB6</accession>
<keyword evidence="1" id="KW-0001">2Fe-2S</keyword>
<evidence type="ECO:0000256" key="3">
    <source>
        <dbReference type="ARBA" id="ARBA00023002"/>
    </source>
</evidence>